<reference evidence="8" key="1">
    <citation type="journal article" date="2014" name="Int. J. Syst. Evol. Microbiol.">
        <title>Complete genome sequence of Corynebacterium casei LMG S-19264T (=DSM 44701T), isolated from a smear-ripened cheese.</title>
        <authorList>
            <consortium name="US DOE Joint Genome Institute (JGI-PGF)"/>
            <person name="Walter F."/>
            <person name="Albersmeier A."/>
            <person name="Kalinowski J."/>
            <person name="Ruckert C."/>
        </authorList>
    </citation>
    <scope>NUCLEOTIDE SEQUENCE</scope>
    <source>
        <strain evidence="8">JCM 4391</strain>
    </source>
</reference>
<feature type="region of interest" description="Disordered" evidence="6">
    <location>
        <begin position="273"/>
        <end position="295"/>
    </location>
</feature>
<evidence type="ECO:0000313" key="8">
    <source>
        <dbReference type="EMBL" id="GGU33399.1"/>
    </source>
</evidence>
<evidence type="ECO:0000256" key="6">
    <source>
        <dbReference type="SAM" id="MobiDB-lite"/>
    </source>
</evidence>
<evidence type="ECO:0000259" key="7">
    <source>
        <dbReference type="Pfam" id="PF13649"/>
    </source>
</evidence>
<comment type="function">
    <text evidence="5">Catalyzes the S-adenosylmethionine monomethyl esterification of trans-aconitate.</text>
</comment>
<dbReference type="Gene3D" id="3.40.50.150">
    <property type="entry name" value="Vaccinia Virus protein VP39"/>
    <property type="match status" value="1"/>
</dbReference>
<dbReference type="InterPro" id="IPR023506">
    <property type="entry name" value="Trans-aconitate_MeTrfase"/>
</dbReference>
<dbReference type="InterPro" id="IPR029063">
    <property type="entry name" value="SAM-dependent_MTases_sf"/>
</dbReference>
<dbReference type="PANTHER" id="PTHR43861:SF1">
    <property type="entry name" value="TRANS-ACONITATE 2-METHYLTRANSFERASE"/>
    <property type="match status" value="1"/>
</dbReference>
<reference evidence="8" key="2">
    <citation type="submission" date="2020-09" db="EMBL/GenBank/DDBJ databases">
        <authorList>
            <person name="Sun Q."/>
            <person name="Ohkuma M."/>
        </authorList>
    </citation>
    <scope>NUCLEOTIDE SEQUENCE</scope>
    <source>
        <strain evidence="8">JCM 4391</strain>
    </source>
</reference>
<feature type="domain" description="Methyltransferase" evidence="7">
    <location>
        <begin position="44"/>
        <end position="140"/>
    </location>
</feature>
<dbReference type="GO" id="GO:0017000">
    <property type="term" value="P:antibiotic biosynthetic process"/>
    <property type="evidence" value="ECO:0007669"/>
    <property type="project" value="UniProtKB-ARBA"/>
</dbReference>
<evidence type="ECO:0000256" key="1">
    <source>
        <dbReference type="ARBA" id="ARBA00022490"/>
    </source>
</evidence>
<keyword evidence="3 5" id="KW-0808">Transferase</keyword>
<evidence type="ECO:0000256" key="3">
    <source>
        <dbReference type="ARBA" id="ARBA00022679"/>
    </source>
</evidence>
<evidence type="ECO:0000256" key="2">
    <source>
        <dbReference type="ARBA" id="ARBA00022603"/>
    </source>
</evidence>
<dbReference type="GO" id="GO:0005737">
    <property type="term" value="C:cytoplasm"/>
    <property type="evidence" value="ECO:0007669"/>
    <property type="project" value="UniProtKB-SubCell"/>
</dbReference>
<dbReference type="GO" id="GO:0030798">
    <property type="term" value="F:trans-aconitate 2-methyltransferase activity"/>
    <property type="evidence" value="ECO:0007669"/>
    <property type="project" value="UniProtKB-UniRule"/>
</dbReference>
<dbReference type="GO" id="GO:0032259">
    <property type="term" value="P:methylation"/>
    <property type="evidence" value="ECO:0007669"/>
    <property type="project" value="UniProtKB-KW"/>
</dbReference>
<evidence type="ECO:0000313" key="9">
    <source>
        <dbReference type="Proteomes" id="UP000636661"/>
    </source>
</evidence>
<evidence type="ECO:0000256" key="5">
    <source>
        <dbReference type="HAMAP-Rule" id="MF_00560"/>
    </source>
</evidence>
<dbReference type="EC" id="2.1.1.144" evidence="5"/>
<sequence length="295" mass="32847">MYSAPIWDPQQYLRHSTHRTRPFLDLLARIPELPAVTEGRSPRIADLGCGPGNVTALLADRWPHARITGYDLSPEMLEQAEKHYAGTTEGGGWLDFRPADAAHWTPDEPYDLIISNAALQWVPNHPESFPVWTQGLVPGGTLAFQVPANFTSPSHALLGELCETPQWRARLTGHGRRFVHILDAADYLTRLADLGLTVDVWETVYSQLLQGEDPVLDWVKGTALRPVLTALDGDREAVAAFLAQYRDLLRKAYPPGAHGTVFPFRRVFAVATRRQEPAREPSRDPSRRPNQGPTG</sequence>
<dbReference type="Pfam" id="PF13649">
    <property type="entry name" value="Methyltransf_25"/>
    <property type="match status" value="1"/>
</dbReference>
<dbReference type="HAMAP" id="MF_00560">
    <property type="entry name" value="Tran_acon_Me_trans"/>
    <property type="match status" value="1"/>
</dbReference>
<dbReference type="Gene3D" id="1.10.150.290">
    <property type="entry name" value="S-adenosyl-L-methionine-dependent methyltransferases"/>
    <property type="match status" value="1"/>
</dbReference>
<evidence type="ECO:0000256" key="4">
    <source>
        <dbReference type="ARBA" id="ARBA00022691"/>
    </source>
</evidence>
<comment type="caution">
    <text evidence="8">The sequence shown here is derived from an EMBL/GenBank/DDBJ whole genome shotgun (WGS) entry which is preliminary data.</text>
</comment>
<dbReference type="EMBL" id="BMTP01000004">
    <property type="protein sequence ID" value="GGU33399.1"/>
    <property type="molecule type" value="Genomic_DNA"/>
</dbReference>
<dbReference type="RefSeq" id="WP_189550449.1">
    <property type="nucleotide sequence ID" value="NZ_BMTP01000004.1"/>
</dbReference>
<dbReference type="SUPFAM" id="SSF53335">
    <property type="entry name" value="S-adenosyl-L-methionine-dependent methyltransferases"/>
    <property type="match status" value="1"/>
</dbReference>
<comment type="catalytic activity">
    <reaction evidence="5">
        <text>trans-aconitate + S-adenosyl-L-methionine = (E)-3-(methoxycarbonyl)pent-2-enedioate + S-adenosyl-L-homocysteine</text>
        <dbReference type="Rhea" id="RHEA:14969"/>
        <dbReference type="ChEBI" id="CHEBI:15708"/>
        <dbReference type="ChEBI" id="CHEBI:57470"/>
        <dbReference type="ChEBI" id="CHEBI:57856"/>
        <dbReference type="ChEBI" id="CHEBI:59789"/>
        <dbReference type="EC" id="2.1.1.144"/>
    </reaction>
</comment>
<keyword evidence="2 5" id="KW-0489">Methyltransferase</keyword>
<dbReference type="CDD" id="cd02440">
    <property type="entry name" value="AdoMet_MTases"/>
    <property type="match status" value="1"/>
</dbReference>
<comment type="subcellular location">
    <subcellularLocation>
        <location evidence="5">Cytoplasm</location>
    </subcellularLocation>
</comment>
<dbReference type="Proteomes" id="UP000636661">
    <property type="component" value="Unassembled WGS sequence"/>
</dbReference>
<dbReference type="AlphaFoldDB" id="A0A918HVS4"/>
<name>A0A918HVS4_9ACTN</name>
<organism evidence="8 9">
    <name type="scientific">Streptomyces lavendofoliae</name>
    <dbReference type="NCBI Taxonomy" id="67314"/>
    <lineage>
        <taxon>Bacteria</taxon>
        <taxon>Bacillati</taxon>
        <taxon>Actinomycetota</taxon>
        <taxon>Actinomycetes</taxon>
        <taxon>Kitasatosporales</taxon>
        <taxon>Streptomycetaceae</taxon>
        <taxon>Streptomyces</taxon>
    </lineage>
</organism>
<comment type="similarity">
    <text evidence="5">Belongs to the methyltransferase superfamily. Tam family.</text>
</comment>
<keyword evidence="1 5" id="KW-0963">Cytoplasm</keyword>
<dbReference type="PANTHER" id="PTHR43861">
    <property type="entry name" value="TRANS-ACONITATE 2-METHYLTRANSFERASE-RELATED"/>
    <property type="match status" value="1"/>
</dbReference>
<feature type="compositionally biased region" description="Basic and acidic residues" evidence="6">
    <location>
        <begin position="273"/>
        <end position="287"/>
    </location>
</feature>
<dbReference type="InterPro" id="IPR023149">
    <property type="entry name" value="Trans_acon_MeTrfase_C"/>
</dbReference>
<proteinExistence type="inferred from homology"/>
<keyword evidence="9" id="KW-1185">Reference proteome</keyword>
<dbReference type="InterPro" id="IPR041698">
    <property type="entry name" value="Methyltransf_25"/>
</dbReference>
<accession>A0A918HVS4</accession>
<protein>
    <recommendedName>
        <fullName evidence="5">Trans-aconitate 2-methyltransferase</fullName>
        <ecNumber evidence="5">2.1.1.144</ecNumber>
    </recommendedName>
</protein>
<keyword evidence="4 5" id="KW-0949">S-adenosyl-L-methionine</keyword>
<gene>
    <name evidence="5 8" type="primary">tam</name>
    <name evidence="8" type="ORF">GCM10010274_20700</name>
</gene>
<dbReference type="NCBIfam" id="NF010703">
    <property type="entry name" value="PRK14103.1"/>
    <property type="match status" value="1"/>
</dbReference>